<comment type="caution">
    <text evidence="2">The sequence shown here is derived from an EMBL/GenBank/DDBJ whole genome shotgun (WGS) entry which is preliminary data.</text>
</comment>
<dbReference type="EMBL" id="JAUIZM010000008">
    <property type="protein sequence ID" value="KAK1369151.1"/>
    <property type="molecule type" value="Genomic_DNA"/>
</dbReference>
<reference evidence="2" key="1">
    <citation type="submission" date="2023-02" db="EMBL/GenBank/DDBJ databases">
        <title>Genome of toxic invasive species Heracleum sosnowskyi carries increased number of genes despite the absence of recent whole-genome duplications.</title>
        <authorList>
            <person name="Schelkunov M."/>
            <person name="Shtratnikova V."/>
            <person name="Makarenko M."/>
            <person name="Klepikova A."/>
            <person name="Omelchenko D."/>
            <person name="Novikova G."/>
            <person name="Obukhova E."/>
            <person name="Bogdanov V."/>
            <person name="Penin A."/>
            <person name="Logacheva M."/>
        </authorList>
    </citation>
    <scope>NUCLEOTIDE SEQUENCE</scope>
    <source>
        <strain evidence="2">Hsosn_3</strain>
        <tissue evidence="2">Leaf</tissue>
    </source>
</reference>
<dbReference type="AlphaFoldDB" id="A0AAD8MD22"/>
<gene>
    <name evidence="2" type="ORF">POM88_035243</name>
</gene>
<dbReference type="Proteomes" id="UP001237642">
    <property type="component" value="Unassembled WGS sequence"/>
</dbReference>
<sequence length="160" mass="18934">MKNRAMKLLSPESKSFMLELADAENRYVEIYVYHLPANQFNWKNGESSNENENEGNNDDNSEFVEGNNDDNSEFVEGNNDFNPGSEIVLRDEDRDCSDEEFMEIRKNFEQYGDRIRRNPNWKLVEMQDEFKRVLKVDVCEARCSRVRQKKLCKRVFKVDG</sequence>
<accession>A0AAD8MD22</accession>
<feature type="compositionally biased region" description="Acidic residues" evidence="1">
    <location>
        <begin position="49"/>
        <end position="73"/>
    </location>
</feature>
<evidence type="ECO:0000256" key="1">
    <source>
        <dbReference type="SAM" id="MobiDB-lite"/>
    </source>
</evidence>
<feature type="region of interest" description="Disordered" evidence="1">
    <location>
        <begin position="42"/>
        <end position="89"/>
    </location>
</feature>
<keyword evidence="3" id="KW-1185">Reference proteome</keyword>
<reference evidence="2" key="2">
    <citation type="submission" date="2023-05" db="EMBL/GenBank/DDBJ databases">
        <authorList>
            <person name="Schelkunov M.I."/>
        </authorList>
    </citation>
    <scope>NUCLEOTIDE SEQUENCE</scope>
    <source>
        <strain evidence="2">Hsosn_3</strain>
        <tissue evidence="2">Leaf</tissue>
    </source>
</reference>
<evidence type="ECO:0000313" key="2">
    <source>
        <dbReference type="EMBL" id="KAK1369151.1"/>
    </source>
</evidence>
<proteinExistence type="predicted"/>
<organism evidence="2 3">
    <name type="scientific">Heracleum sosnowskyi</name>
    <dbReference type="NCBI Taxonomy" id="360622"/>
    <lineage>
        <taxon>Eukaryota</taxon>
        <taxon>Viridiplantae</taxon>
        <taxon>Streptophyta</taxon>
        <taxon>Embryophyta</taxon>
        <taxon>Tracheophyta</taxon>
        <taxon>Spermatophyta</taxon>
        <taxon>Magnoliopsida</taxon>
        <taxon>eudicotyledons</taxon>
        <taxon>Gunneridae</taxon>
        <taxon>Pentapetalae</taxon>
        <taxon>asterids</taxon>
        <taxon>campanulids</taxon>
        <taxon>Apiales</taxon>
        <taxon>Apiaceae</taxon>
        <taxon>Apioideae</taxon>
        <taxon>apioid superclade</taxon>
        <taxon>Tordylieae</taxon>
        <taxon>Tordyliinae</taxon>
        <taxon>Heracleum</taxon>
    </lineage>
</organism>
<protein>
    <submittedName>
        <fullName evidence="2">Uncharacterized protein</fullName>
    </submittedName>
</protein>
<name>A0AAD8MD22_9APIA</name>
<evidence type="ECO:0000313" key="3">
    <source>
        <dbReference type="Proteomes" id="UP001237642"/>
    </source>
</evidence>